<reference evidence="3 4" key="1">
    <citation type="submission" date="2020-02" db="EMBL/GenBank/DDBJ databases">
        <title>Draft genome sequence of Haematococcus lacustris strain NIES-144.</title>
        <authorList>
            <person name="Morimoto D."/>
            <person name="Nakagawa S."/>
            <person name="Yoshida T."/>
            <person name="Sawayama S."/>
        </authorList>
    </citation>
    <scope>NUCLEOTIDE SEQUENCE [LARGE SCALE GENOMIC DNA]</scope>
    <source>
        <strain evidence="3 4">NIES-144</strain>
    </source>
</reference>
<feature type="region of interest" description="Disordered" evidence="1">
    <location>
        <begin position="212"/>
        <end position="243"/>
    </location>
</feature>
<name>A0A699ZGN6_HAELA</name>
<dbReference type="InterPro" id="IPR008271">
    <property type="entry name" value="Ser/Thr_kinase_AS"/>
</dbReference>
<dbReference type="InterPro" id="IPR051681">
    <property type="entry name" value="Ser/Thr_Kinases-Pseudokinases"/>
</dbReference>
<dbReference type="InterPro" id="IPR000719">
    <property type="entry name" value="Prot_kinase_dom"/>
</dbReference>
<dbReference type="Proteomes" id="UP000485058">
    <property type="component" value="Unassembled WGS sequence"/>
</dbReference>
<dbReference type="InterPro" id="IPR001245">
    <property type="entry name" value="Ser-Thr/Tyr_kinase_cat_dom"/>
</dbReference>
<comment type="caution">
    <text evidence="3">The sequence shown here is derived from an EMBL/GenBank/DDBJ whole genome shotgun (WGS) entry which is preliminary data.</text>
</comment>
<dbReference type="PROSITE" id="PS00108">
    <property type="entry name" value="PROTEIN_KINASE_ST"/>
    <property type="match status" value="1"/>
</dbReference>
<evidence type="ECO:0000256" key="1">
    <source>
        <dbReference type="SAM" id="MobiDB-lite"/>
    </source>
</evidence>
<dbReference type="AlphaFoldDB" id="A0A699ZGN6"/>
<protein>
    <submittedName>
        <fullName evidence="3">Protein kinase domain-containing protein</fullName>
    </submittedName>
</protein>
<evidence type="ECO:0000313" key="3">
    <source>
        <dbReference type="EMBL" id="GFH21381.1"/>
    </source>
</evidence>
<dbReference type="PROSITE" id="PS50011">
    <property type="entry name" value="PROTEIN_KINASE_DOM"/>
    <property type="match status" value="1"/>
</dbReference>
<dbReference type="Gene3D" id="1.10.510.10">
    <property type="entry name" value="Transferase(Phosphotransferase) domain 1"/>
    <property type="match status" value="1"/>
</dbReference>
<dbReference type="PANTHER" id="PTHR44329:SF289">
    <property type="entry name" value="SERINE_THREONINE-PROTEIN KINASE VIK"/>
    <property type="match status" value="1"/>
</dbReference>
<dbReference type="Pfam" id="PF00069">
    <property type="entry name" value="Pkinase"/>
    <property type="match status" value="1"/>
</dbReference>
<dbReference type="EMBL" id="BLLF01001817">
    <property type="protein sequence ID" value="GFH21381.1"/>
    <property type="molecule type" value="Genomic_DNA"/>
</dbReference>
<dbReference type="InterPro" id="IPR011009">
    <property type="entry name" value="Kinase-like_dom_sf"/>
</dbReference>
<evidence type="ECO:0000259" key="2">
    <source>
        <dbReference type="PROSITE" id="PS50011"/>
    </source>
</evidence>
<dbReference type="PANTHER" id="PTHR44329">
    <property type="entry name" value="SERINE/THREONINE-PROTEIN KINASE TNNI3K-RELATED"/>
    <property type="match status" value="1"/>
</dbReference>
<proteinExistence type="predicted"/>
<sequence>MSVGKCVGMPVRRAIGQWANRGTGSRRVSRCGAVRAMWPEVGPTKGMFHLHSANVIHGDLKPANVLLMNSRKDRRGFVARVSDFGLAQYCPAAGQVLNAPWGTLVFMAPERFKGNILSTASDVWSFGVILWQMYTAQLPYQGAKQAELMKGIINGSLTLTWPSGAPPPLVAFAGRCMSYNASERPSFEALMHELALMESEVRMDGVRLSFSTETARPEPHPTRSAGPSFSTPPHAPGPAPLPAATTLAPVAAATAARAMLQGPSPYTAAVPEALPPSSARLAGAGAGGAAADFASRPQPSAAWATAANPLVTTAGIVSAAAPFPNPTP</sequence>
<organism evidence="3 4">
    <name type="scientific">Haematococcus lacustris</name>
    <name type="common">Green alga</name>
    <name type="synonym">Haematococcus pluvialis</name>
    <dbReference type="NCBI Taxonomy" id="44745"/>
    <lineage>
        <taxon>Eukaryota</taxon>
        <taxon>Viridiplantae</taxon>
        <taxon>Chlorophyta</taxon>
        <taxon>core chlorophytes</taxon>
        <taxon>Chlorophyceae</taxon>
        <taxon>CS clade</taxon>
        <taxon>Chlamydomonadales</taxon>
        <taxon>Haematococcaceae</taxon>
        <taxon>Haematococcus</taxon>
    </lineage>
</organism>
<dbReference type="GO" id="GO:0004674">
    <property type="term" value="F:protein serine/threonine kinase activity"/>
    <property type="evidence" value="ECO:0007669"/>
    <property type="project" value="TreeGrafter"/>
</dbReference>
<dbReference type="PRINTS" id="PR00109">
    <property type="entry name" value="TYRKINASE"/>
</dbReference>
<keyword evidence="3" id="KW-0418">Kinase</keyword>
<dbReference type="GO" id="GO:0005524">
    <property type="term" value="F:ATP binding"/>
    <property type="evidence" value="ECO:0007669"/>
    <property type="project" value="InterPro"/>
</dbReference>
<keyword evidence="3" id="KW-0808">Transferase</keyword>
<dbReference type="SUPFAM" id="SSF56112">
    <property type="entry name" value="Protein kinase-like (PK-like)"/>
    <property type="match status" value="1"/>
</dbReference>
<dbReference type="SMART" id="SM00220">
    <property type="entry name" value="S_TKc"/>
    <property type="match status" value="1"/>
</dbReference>
<evidence type="ECO:0000313" key="4">
    <source>
        <dbReference type="Proteomes" id="UP000485058"/>
    </source>
</evidence>
<keyword evidence="4" id="KW-1185">Reference proteome</keyword>
<accession>A0A699ZGN6</accession>
<gene>
    <name evidence="3" type="ORF">HaLaN_18675</name>
</gene>
<feature type="domain" description="Protein kinase" evidence="2">
    <location>
        <begin position="1"/>
        <end position="195"/>
    </location>
</feature>